<dbReference type="PANTHER" id="PTHR21581">
    <property type="entry name" value="D-ALANYL-D-ALANINE CARBOXYPEPTIDASE"/>
    <property type="match status" value="1"/>
</dbReference>
<keyword evidence="11" id="KW-0121">Carboxypeptidase</keyword>
<feature type="signal peptide" evidence="9">
    <location>
        <begin position="1"/>
        <end position="30"/>
    </location>
</feature>
<dbReference type="PRINTS" id="PR00725">
    <property type="entry name" value="DADACBPTASE1"/>
</dbReference>
<evidence type="ECO:0000313" key="11">
    <source>
        <dbReference type="EMBL" id="UVI28930.1"/>
    </source>
</evidence>
<name>A0ABY5S806_9BACL</name>
<dbReference type="RefSeq" id="WP_258385017.1">
    <property type="nucleotide sequence ID" value="NZ_CP091430.1"/>
</dbReference>
<dbReference type="Gene3D" id="3.40.710.10">
    <property type="entry name" value="DD-peptidase/beta-lactamase superfamily"/>
    <property type="match status" value="1"/>
</dbReference>
<dbReference type="EMBL" id="CP091430">
    <property type="protein sequence ID" value="UVI28930.1"/>
    <property type="molecule type" value="Genomic_DNA"/>
</dbReference>
<proteinExistence type="inferred from homology"/>
<evidence type="ECO:0000259" key="10">
    <source>
        <dbReference type="Pfam" id="PF00768"/>
    </source>
</evidence>
<evidence type="ECO:0000256" key="9">
    <source>
        <dbReference type="SAM" id="SignalP"/>
    </source>
</evidence>
<evidence type="ECO:0000256" key="4">
    <source>
        <dbReference type="ARBA" id="ARBA00022960"/>
    </source>
</evidence>
<feature type="chain" id="PRO_5046368550" evidence="9">
    <location>
        <begin position="31"/>
        <end position="417"/>
    </location>
</feature>
<keyword evidence="4" id="KW-0133">Cell shape</keyword>
<evidence type="ECO:0000256" key="6">
    <source>
        <dbReference type="ARBA" id="ARBA00023316"/>
    </source>
</evidence>
<evidence type="ECO:0000256" key="1">
    <source>
        <dbReference type="ARBA" id="ARBA00007164"/>
    </source>
</evidence>
<gene>
    <name evidence="11" type="ORF">L1F29_26340</name>
</gene>
<feature type="domain" description="Peptidase S11 D-alanyl-D-alanine carboxypeptidase A N-terminal" evidence="10">
    <location>
        <begin position="45"/>
        <end position="270"/>
    </location>
</feature>
<dbReference type="InterPro" id="IPR012338">
    <property type="entry name" value="Beta-lactam/transpept-like"/>
</dbReference>
<evidence type="ECO:0000256" key="3">
    <source>
        <dbReference type="ARBA" id="ARBA00022801"/>
    </source>
</evidence>
<keyword evidence="5" id="KW-0573">Peptidoglycan synthesis</keyword>
<comment type="similarity">
    <text evidence="1 7">Belongs to the peptidase S11 family.</text>
</comment>
<organism evidence="11 12">
    <name type="scientific">Paenibacillus spongiae</name>
    <dbReference type="NCBI Taxonomy" id="2909671"/>
    <lineage>
        <taxon>Bacteria</taxon>
        <taxon>Bacillati</taxon>
        <taxon>Bacillota</taxon>
        <taxon>Bacilli</taxon>
        <taxon>Bacillales</taxon>
        <taxon>Paenibacillaceae</taxon>
        <taxon>Paenibacillus</taxon>
    </lineage>
</organism>
<dbReference type="InterPro" id="IPR018044">
    <property type="entry name" value="Peptidase_S11"/>
</dbReference>
<evidence type="ECO:0000256" key="8">
    <source>
        <dbReference type="SAM" id="Phobius"/>
    </source>
</evidence>
<keyword evidence="12" id="KW-1185">Reference proteome</keyword>
<evidence type="ECO:0000256" key="7">
    <source>
        <dbReference type="RuleBase" id="RU004016"/>
    </source>
</evidence>
<keyword evidence="8" id="KW-0812">Transmembrane</keyword>
<keyword evidence="2 9" id="KW-0732">Signal</keyword>
<sequence>MMPPHYLRCLSVVLLLICCQLWSVHWTAAAAEGDPLTAADEGLQAEPKLQAEAAILMDARTGTVLYAHNADKPLYPASITKIVTGIIALETAADLNSLVTVSKEARHEDGTRVFLAEGEQQTLENLVYGMLVNSGNDAATAIAEFIDGTKEKFAERMNTFVRDKAGAAQTNFVNPSGLPDPLQVTTALDMAHIAQYAMKNETFRTIVGTTKRPWKGAEWTSELINHNKLLGTYEGATGIKNGFTNASGFTLVASAMRDEMELIGVILKAPTNNGIYADMRKLLDYGFAGFELKKLFDAGESYPQPAEKGAPTFVASEEIWAVTPRGEQPDIRVEPSGSVQVQTSKGMIAAGKMTVIEPGVNDEPLQMSGKQVYEETGNPMNLWLIFVFMAWLVMNAFLVFIAYLRYRKKRKYRSPEW</sequence>
<dbReference type="GO" id="GO:0004180">
    <property type="term" value="F:carboxypeptidase activity"/>
    <property type="evidence" value="ECO:0007669"/>
    <property type="project" value="UniProtKB-KW"/>
</dbReference>
<keyword evidence="6" id="KW-0961">Cell wall biogenesis/degradation</keyword>
<dbReference type="SUPFAM" id="SSF56601">
    <property type="entry name" value="beta-lactamase/transpeptidase-like"/>
    <property type="match status" value="1"/>
</dbReference>
<feature type="transmembrane region" description="Helical" evidence="8">
    <location>
        <begin position="382"/>
        <end position="404"/>
    </location>
</feature>
<dbReference type="PANTHER" id="PTHR21581:SF6">
    <property type="entry name" value="TRAFFICKING PROTEIN PARTICLE COMPLEX SUBUNIT 12"/>
    <property type="match status" value="1"/>
</dbReference>
<dbReference type="InterPro" id="IPR001967">
    <property type="entry name" value="Peptidase_S11_N"/>
</dbReference>
<evidence type="ECO:0000313" key="12">
    <source>
        <dbReference type="Proteomes" id="UP001057877"/>
    </source>
</evidence>
<protein>
    <submittedName>
        <fullName evidence="11">D-alanyl-D-alanine carboxypeptidase</fullName>
    </submittedName>
</protein>
<evidence type="ECO:0000256" key="2">
    <source>
        <dbReference type="ARBA" id="ARBA00022729"/>
    </source>
</evidence>
<keyword evidence="11" id="KW-0645">Protease</keyword>
<accession>A0ABY5S806</accession>
<keyword evidence="8" id="KW-0472">Membrane</keyword>
<reference evidence="11" key="1">
    <citation type="submission" date="2022-01" db="EMBL/GenBank/DDBJ databases">
        <title>Paenibacillus spongiae sp. nov., isolated from marine sponge.</title>
        <authorList>
            <person name="Li Z."/>
            <person name="Zhang M."/>
        </authorList>
    </citation>
    <scope>NUCLEOTIDE SEQUENCE</scope>
    <source>
        <strain evidence="11">PHS-Z3</strain>
    </source>
</reference>
<keyword evidence="8" id="KW-1133">Transmembrane helix</keyword>
<evidence type="ECO:0000256" key="5">
    <source>
        <dbReference type="ARBA" id="ARBA00022984"/>
    </source>
</evidence>
<dbReference type="Proteomes" id="UP001057877">
    <property type="component" value="Chromosome"/>
</dbReference>
<keyword evidence="3" id="KW-0378">Hydrolase</keyword>
<dbReference type="Pfam" id="PF00768">
    <property type="entry name" value="Peptidase_S11"/>
    <property type="match status" value="1"/>
</dbReference>